<dbReference type="EMBL" id="FORT01000026">
    <property type="protein sequence ID" value="SFK96215.1"/>
    <property type="molecule type" value="Genomic_DNA"/>
</dbReference>
<dbReference type="PANTHER" id="PTHR43434">
    <property type="entry name" value="PHOSPHOGLYCOLATE PHOSPHATASE"/>
    <property type="match status" value="1"/>
</dbReference>
<dbReference type="GO" id="GO:0006281">
    <property type="term" value="P:DNA repair"/>
    <property type="evidence" value="ECO:0007669"/>
    <property type="project" value="TreeGrafter"/>
</dbReference>
<dbReference type="InterPro" id="IPR036412">
    <property type="entry name" value="HAD-like_sf"/>
</dbReference>
<gene>
    <name evidence="1" type="ORF">SAMN05518846_1263</name>
</gene>
<dbReference type="Pfam" id="PF13419">
    <property type="entry name" value="HAD_2"/>
    <property type="match status" value="1"/>
</dbReference>
<name>A0A1I4DS51_9BACL</name>
<dbReference type="PANTHER" id="PTHR43434:SF1">
    <property type="entry name" value="PHOSPHOGLYCOLATE PHOSPHATASE"/>
    <property type="match status" value="1"/>
</dbReference>
<dbReference type="InterPro" id="IPR023198">
    <property type="entry name" value="PGP-like_dom2"/>
</dbReference>
<dbReference type="AlphaFoldDB" id="A0A1I4DS51"/>
<dbReference type="InterPro" id="IPR006439">
    <property type="entry name" value="HAD-SF_hydro_IA"/>
</dbReference>
<organism evidence="1 2">
    <name type="scientific">Brevibacillus centrosporus</name>
    <dbReference type="NCBI Taxonomy" id="54910"/>
    <lineage>
        <taxon>Bacteria</taxon>
        <taxon>Bacillati</taxon>
        <taxon>Bacillota</taxon>
        <taxon>Bacilli</taxon>
        <taxon>Bacillales</taxon>
        <taxon>Paenibacillaceae</taxon>
        <taxon>Brevibacillus</taxon>
    </lineage>
</organism>
<dbReference type="GO" id="GO:0005829">
    <property type="term" value="C:cytosol"/>
    <property type="evidence" value="ECO:0007669"/>
    <property type="project" value="TreeGrafter"/>
</dbReference>
<dbReference type="InterPro" id="IPR041492">
    <property type="entry name" value="HAD_2"/>
</dbReference>
<dbReference type="GO" id="GO:0008967">
    <property type="term" value="F:phosphoglycolate phosphatase activity"/>
    <property type="evidence" value="ECO:0007669"/>
    <property type="project" value="TreeGrafter"/>
</dbReference>
<dbReference type="RefSeq" id="WP_092276891.1">
    <property type="nucleotide sequence ID" value="NZ_BJOE01000032.1"/>
</dbReference>
<reference evidence="2" key="1">
    <citation type="submission" date="2016-10" db="EMBL/GenBank/DDBJ databases">
        <authorList>
            <person name="Varghese N."/>
            <person name="Submissions S."/>
        </authorList>
    </citation>
    <scope>NUCLEOTIDE SEQUENCE [LARGE SCALE GENOMIC DNA]</scope>
    <source>
        <strain evidence="2">OK042</strain>
    </source>
</reference>
<dbReference type="InterPro" id="IPR050155">
    <property type="entry name" value="HAD-like_hydrolase_sf"/>
</dbReference>
<accession>A0A1I4DS51</accession>
<protein>
    <submittedName>
        <fullName evidence="1">Haloacid dehalogenase superfamily, subfamily IA, variant 1 with third motif having Dx(3-4)D or Dx(3-4)E</fullName>
    </submittedName>
</protein>
<dbReference type="SUPFAM" id="SSF56784">
    <property type="entry name" value="HAD-like"/>
    <property type="match status" value="1"/>
</dbReference>
<keyword evidence="2" id="KW-1185">Reference proteome</keyword>
<proteinExistence type="predicted"/>
<dbReference type="Gene3D" id="3.40.50.1000">
    <property type="entry name" value="HAD superfamily/HAD-like"/>
    <property type="match status" value="1"/>
</dbReference>
<dbReference type="InterPro" id="IPR023214">
    <property type="entry name" value="HAD_sf"/>
</dbReference>
<dbReference type="Proteomes" id="UP000198915">
    <property type="component" value="Unassembled WGS sequence"/>
</dbReference>
<evidence type="ECO:0000313" key="2">
    <source>
        <dbReference type="Proteomes" id="UP000198915"/>
    </source>
</evidence>
<sequence>MSIPYAVLFDMDGTLLQTERLSTPAFQRTFEQLRQNGLWDGPTPDKTELINILGMTIDQVWKKLLPDASEEAIQAADTFLIKNEIQLIHERVTDLYPGVFETLRDLHAKGVALFIASNGQEEYIDALCEEYGLKPFFTDLYSAGRFRTRTKNDLVAKLIADYQVQKAAMVGDRHSDVEAGTSNGLFTIGCDFGFANPGELDGADVIITKFPQILDHLPELDTVRQSQT</sequence>
<dbReference type="Gene3D" id="1.10.150.240">
    <property type="entry name" value="Putative phosphatase, domain 2"/>
    <property type="match status" value="1"/>
</dbReference>
<dbReference type="STRING" id="1884381.SAMN05518846_1263"/>
<evidence type="ECO:0000313" key="1">
    <source>
        <dbReference type="EMBL" id="SFK96215.1"/>
    </source>
</evidence>
<dbReference type="NCBIfam" id="TIGR01549">
    <property type="entry name" value="HAD-SF-IA-v1"/>
    <property type="match status" value="1"/>
</dbReference>